<feature type="non-terminal residue" evidence="2">
    <location>
        <position position="1"/>
    </location>
</feature>
<organism evidence="2">
    <name type="scientific">Arion vulgaris</name>
    <dbReference type="NCBI Taxonomy" id="1028688"/>
    <lineage>
        <taxon>Eukaryota</taxon>
        <taxon>Metazoa</taxon>
        <taxon>Spiralia</taxon>
        <taxon>Lophotrochozoa</taxon>
        <taxon>Mollusca</taxon>
        <taxon>Gastropoda</taxon>
        <taxon>Heterobranchia</taxon>
        <taxon>Euthyneura</taxon>
        <taxon>Panpulmonata</taxon>
        <taxon>Eupulmonata</taxon>
        <taxon>Stylommatophora</taxon>
        <taxon>Helicina</taxon>
        <taxon>Arionoidea</taxon>
        <taxon>Arionidae</taxon>
        <taxon>Arion</taxon>
    </lineage>
</organism>
<accession>A0A0B6Z7W3</accession>
<feature type="compositionally biased region" description="Polar residues" evidence="1">
    <location>
        <begin position="70"/>
        <end position="86"/>
    </location>
</feature>
<reference evidence="2" key="1">
    <citation type="submission" date="2014-12" db="EMBL/GenBank/DDBJ databases">
        <title>Insight into the proteome of Arion vulgaris.</title>
        <authorList>
            <person name="Aradska J."/>
            <person name="Bulat T."/>
            <person name="Smidak R."/>
            <person name="Sarate P."/>
            <person name="Gangsoo J."/>
            <person name="Sialana F."/>
            <person name="Bilban M."/>
            <person name="Lubec G."/>
        </authorList>
    </citation>
    <scope>NUCLEOTIDE SEQUENCE</scope>
    <source>
        <tissue evidence="2">Skin</tissue>
    </source>
</reference>
<name>A0A0B6Z7W3_9EUPU</name>
<gene>
    <name evidence="2" type="primary">ORF52679</name>
</gene>
<evidence type="ECO:0000256" key="1">
    <source>
        <dbReference type="SAM" id="MobiDB-lite"/>
    </source>
</evidence>
<feature type="compositionally biased region" description="Low complexity" evidence="1">
    <location>
        <begin position="87"/>
        <end position="99"/>
    </location>
</feature>
<dbReference type="EMBL" id="HACG01017849">
    <property type="protein sequence ID" value="CEK64714.1"/>
    <property type="molecule type" value="Transcribed_RNA"/>
</dbReference>
<evidence type="ECO:0000313" key="2">
    <source>
        <dbReference type="EMBL" id="CEK64714.1"/>
    </source>
</evidence>
<feature type="region of interest" description="Disordered" evidence="1">
    <location>
        <begin position="39"/>
        <end position="114"/>
    </location>
</feature>
<feature type="region of interest" description="Disordered" evidence="1">
    <location>
        <begin position="129"/>
        <end position="160"/>
    </location>
</feature>
<proteinExistence type="predicted"/>
<dbReference type="AlphaFoldDB" id="A0A0B6Z7W3"/>
<feature type="non-terminal residue" evidence="2">
    <location>
        <position position="213"/>
    </location>
</feature>
<sequence>QKVHDTNTFSAWNTPKSSDYETNFLASKSISWHVAYDDESSDLNFPDTPSPSAPSAANTGDDSDVDIETITETPRSADSCGYTTQDSSRSMSPSSSPEPIWKFENIGHSTNKPKSATALMRSGKYISISQKSSSNTSSDEHLTNRTSLLGQKRKLSKDRKLTCKTPSQPAYSHVLCNSNSVNFHDYAMSPGACIDTASTETGKPTVLSKRFYK</sequence>
<protein>
    <submittedName>
        <fullName evidence="2">Uncharacterized protein</fullName>
    </submittedName>
</protein>